<evidence type="ECO:0000259" key="1">
    <source>
        <dbReference type="SMART" id="SM01017"/>
    </source>
</evidence>
<gene>
    <name evidence="2" type="ORF">P4O66_012294</name>
</gene>
<comment type="caution">
    <text evidence="2">The sequence shown here is derived from an EMBL/GenBank/DDBJ whole genome shotgun (WGS) entry which is preliminary data.</text>
</comment>
<dbReference type="PANTHER" id="PTHR11188">
    <property type="entry name" value="ARRESTIN DOMAIN CONTAINING PROTEIN"/>
    <property type="match status" value="1"/>
</dbReference>
<dbReference type="SMART" id="SM01017">
    <property type="entry name" value="Arrestin_C"/>
    <property type="match status" value="1"/>
</dbReference>
<dbReference type="SUPFAM" id="SSF81296">
    <property type="entry name" value="E set domains"/>
    <property type="match status" value="1"/>
</dbReference>
<feature type="domain" description="Arrestin C-terminal-like" evidence="1">
    <location>
        <begin position="35"/>
        <end position="158"/>
    </location>
</feature>
<name>A0AAD8Z6F5_9TELE</name>
<dbReference type="InterPro" id="IPR011022">
    <property type="entry name" value="Arrestin_C-like"/>
</dbReference>
<dbReference type="InterPro" id="IPR014752">
    <property type="entry name" value="Arrestin-like_C"/>
</dbReference>
<dbReference type="Proteomes" id="UP001239994">
    <property type="component" value="Unassembled WGS sequence"/>
</dbReference>
<accession>A0AAD8Z6F5</accession>
<keyword evidence="3" id="KW-1185">Reference proteome</keyword>
<protein>
    <recommendedName>
        <fullName evidence="1">Arrestin C-terminal-like domain-containing protein</fullName>
    </recommendedName>
</protein>
<dbReference type="AlphaFoldDB" id="A0AAD8Z6F5"/>
<organism evidence="2 3">
    <name type="scientific">Electrophorus voltai</name>
    <dbReference type="NCBI Taxonomy" id="2609070"/>
    <lineage>
        <taxon>Eukaryota</taxon>
        <taxon>Metazoa</taxon>
        <taxon>Chordata</taxon>
        <taxon>Craniata</taxon>
        <taxon>Vertebrata</taxon>
        <taxon>Euteleostomi</taxon>
        <taxon>Actinopterygii</taxon>
        <taxon>Neopterygii</taxon>
        <taxon>Teleostei</taxon>
        <taxon>Ostariophysi</taxon>
        <taxon>Gymnotiformes</taxon>
        <taxon>Gymnotoidei</taxon>
        <taxon>Gymnotidae</taxon>
        <taxon>Electrophorus</taxon>
    </lineage>
</organism>
<dbReference type="InterPro" id="IPR050357">
    <property type="entry name" value="Arrestin_domain-protein"/>
</dbReference>
<dbReference type="Gene3D" id="2.60.40.640">
    <property type="match status" value="1"/>
</dbReference>
<dbReference type="GO" id="GO:0005737">
    <property type="term" value="C:cytoplasm"/>
    <property type="evidence" value="ECO:0007669"/>
    <property type="project" value="TreeGrafter"/>
</dbReference>
<evidence type="ECO:0000313" key="3">
    <source>
        <dbReference type="Proteomes" id="UP001239994"/>
    </source>
</evidence>
<dbReference type="Pfam" id="PF02752">
    <property type="entry name" value="Arrestin_C"/>
    <property type="match status" value="1"/>
</dbReference>
<dbReference type="EMBL" id="JAROKS010000019">
    <property type="protein sequence ID" value="KAK1792341.1"/>
    <property type="molecule type" value="Genomic_DNA"/>
</dbReference>
<sequence>QDDYPLLTDEIGQSYSKIVTPGIHVYPFTFQHPHDGRTFQFGIFVLSTREELKVRIDVENNSSRTVKPKFCLYQKQSFFAMKRRKVRNKILLKEEGDPIGPSTKQSMTKVLNIPKDISVSILSCKVLKVEYRLKVSLDVKFASDPEIKLPVVLFSPPSLTQKADGIAPTSMHVGFESWTSSPAAWNSAACSGSAASDTVDGIYPSMYEWSEKPGGSFPVTHSNLQTTL</sequence>
<feature type="non-terminal residue" evidence="2">
    <location>
        <position position="228"/>
    </location>
</feature>
<reference evidence="2" key="1">
    <citation type="submission" date="2023-03" db="EMBL/GenBank/DDBJ databases">
        <title>Electrophorus voltai genome.</title>
        <authorList>
            <person name="Bian C."/>
        </authorList>
    </citation>
    <scope>NUCLEOTIDE SEQUENCE</scope>
    <source>
        <strain evidence="2">CB-2022</strain>
        <tissue evidence="2">Muscle</tissue>
    </source>
</reference>
<dbReference type="GO" id="GO:0007399">
    <property type="term" value="P:nervous system development"/>
    <property type="evidence" value="ECO:0007669"/>
    <property type="project" value="UniProtKB-ARBA"/>
</dbReference>
<evidence type="ECO:0000313" key="2">
    <source>
        <dbReference type="EMBL" id="KAK1792341.1"/>
    </source>
</evidence>
<proteinExistence type="predicted"/>
<dbReference type="PANTHER" id="PTHR11188:SF135">
    <property type="entry name" value="ARRESTIN DOMAIN CONTAINING 3-LIKE-RELATED"/>
    <property type="match status" value="1"/>
</dbReference>
<dbReference type="InterPro" id="IPR014756">
    <property type="entry name" value="Ig_E-set"/>
</dbReference>
<dbReference type="GO" id="GO:0015031">
    <property type="term" value="P:protein transport"/>
    <property type="evidence" value="ECO:0007669"/>
    <property type="project" value="TreeGrafter"/>
</dbReference>
<dbReference type="GO" id="GO:0005886">
    <property type="term" value="C:plasma membrane"/>
    <property type="evidence" value="ECO:0007669"/>
    <property type="project" value="TreeGrafter"/>
</dbReference>